<proteinExistence type="predicted"/>
<organism evidence="1 2">
    <name type="scientific">Dunaliella salina</name>
    <name type="common">Green alga</name>
    <name type="synonym">Protococcus salinus</name>
    <dbReference type="NCBI Taxonomy" id="3046"/>
    <lineage>
        <taxon>Eukaryota</taxon>
        <taxon>Viridiplantae</taxon>
        <taxon>Chlorophyta</taxon>
        <taxon>core chlorophytes</taxon>
        <taxon>Chlorophyceae</taxon>
        <taxon>CS clade</taxon>
        <taxon>Chlamydomonadales</taxon>
        <taxon>Dunaliellaceae</taxon>
        <taxon>Dunaliella</taxon>
    </lineage>
</organism>
<sequence>MRSPGCHAFCAASLHLRPPQTQGRPGEKWVCASSCQYDQKDLHPGTRAAGTASFKCSAPPTEAWANSFHAWATRPRMVAAGTVA</sequence>
<gene>
    <name evidence="1" type="ORF">DUNSADRAFT_13578</name>
</gene>
<accession>A0ABQ7H390</accession>
<reference evidence="1" key="1">
    <citation type="submission" date="2017-08" db="EMBL/GenBank/DDBJ databases">
        <authorList>
            <person name="Polle J.E."/>
            <person name="Barry K."/>
            <person name="Cushman J."/>
            <person name="Schmutz J."/>
            <person name="Tran D."/>
            <person name="Hathwaick L.T."/>
            <person name="Yim W.C."/>
            <person name="Jenkins J."/>
            <person name="Mckie-Krisberg Z.M."/>
            <person name="Prochnik S."/>
            <person name="Lindquist E."/>
            <person name="Dockter R.B."/>
            <person name="Adam C."/>
            <person name="Molina H."/>
            <person name="Bunkerborg J."/>
            <person name="Jin E."/>
            <person name="Buchheim M."/>
            <person name="Magnuson J."/>
        </authorList>
    </citation>
    <scope>NUCLEOTIDE SEQUENCE</scope>
    <source>
        <strain evidence="1">CCAP 19/18</strain>
    </source>
</reference>
<name>A0ABQ7H390_DUNSA</name>
<dbReference type="EMBL" id="MU069489">
    <property type="protein sequence ID" value="KAF5841305.1"/>
    <property type="molecule type" value="Genomic_DNA"/>
</dbReference>
<comment type="caution">
    <text evidence="1">The sequence shown here is derived from an EMBL/GenBank/DDBJ whole genome shotgun (WGS) entry which is preliminary data.</text>
</comment>
<evidence type="ECO:0000313" key="1">
    <source>
        <dbReference type="EMBL" id="KAF5841305.1"/>
    </source>
</evidence>
<keyword evidence="2" id="KW-1185">Reference proteome</keyword>
<protein>
    <submittedName>
        <fullName evidence="1">Uncharacterized protein</fullName>
    </submittedName>
</protein>
<evidence type="ECO:0000313" key="2">
    <source>
        <dbReference type="Proteomes" id="UP000815325"/>
    </source>
</evidence>
<dbReference type="Proteomes" id="UP000815325">
    <property type="component" value="Unassembled WGS sequence"/>
</dbReference>